<comment type="caution">
    <text evidence="2">The sequence shown here is derived from an EMBL/GenBank/DDBJ whole genome shotgun (WGS) entry which is preliminary data.</text>
</comment>
<feature type="domain" description="Ribosomal protein eL8/eL30/eS12/Gadd45" evidence="1">
    <location>
        <begin position="6"/>
        <end position="89"/>
    </location>
</feature>
<organism evidence="2 3">
    <name type="scientific">Candidatus Limosilactobacillus merdigallinarum</name>
    <dbReference type="NCBI Taxonomy" id="2838652"/>
    <lineage>
        <taxon>Bacteria</taxon>
        <taxon>Bacillati</taxon>
        <taxon>Bacillota</taxon>
        <taxon>Bacilli</taxon>
        <taxon>Lactobacillales</taxon>
        <taxon>Lactobacillaceae</taxon>
        <taxon>Limosilactobacillus</taxon>
    </lineage>
</organism>
<dbReference type="InterPro" id="IPR029064">
    <property type="entry name" value="Ribosomal_eL30-like_sf"/>
</dbReference>
<accession>A0A9D2ALP8</accession>
<evidence type="ECO:0000313" key="2">
    <source>
        <dbReference type="EMBL" id="HIX36097.1"/>
    </source>
</evidence>
<proteinExistence type="predicted"/>
<reference evidence="2" key="2">
    <citation type="submission" date="2021-04" db="EMBL/GenBank/DDBJ databases">
        <authorList>
            <person name="Gilroy R."/>
        </authorList>
    </citation>
    <scope>NUCLEOTIDE SEQUENCE</scope>
    <source>
        <strain evidence="2">ChiSxjej3B15-572</strain>
    </source>
</reference>
<evidence type="ECO:0000259" key="1">
    <source>
        <dbReference type="Pfam" id="PF01248"/>
    </source>
</evidence>
<dbReference type="Gene3D" id="3.30.1330.30">
    <property type="match status" value="1"/>
</dbReference>
<reference evidence="2" key="1">
    <citation type="journal article" date="2021" name="PeerJ">
        <title>Extensive microbial diversity within the chicken gut microbiome revealed by metagenomics and culture.</title>
        <authorList>
            <person name="Gilroy R."/>
            <person name="Ravi A."/>
            <person name="Getino M."/>
            <person name="Pursley I."/>
            <person name="Horton D.L."/>
            <person name="Alikhan N.F."/>
            <person name="Baker D."/>
            <person name="Gharbi K."/>
            <person name="Hall N."/>
            <person name="Watson M."/>
            <person name="Adriaenssens E.M."/>
            <person name="Foster-Nyarko E."/>
            <person name="Jarju S."/>
            <person name="Secka A."/>
            <person name="Antonio M."/>
            <person name="Oren A."/>
            <person name="Chaudhuri R.R."/>
            <person name="La Ragione R."/>
            <person name="Hildebrand F."/>
            <person name="Pallen M.J."/>
        </authorList>
    </citation>
    <scope>NUCLEOTIDE SEQUENCE</scope>
    <source>
        <strain evidence="2">ChiSxjej3B15-572</strain>
    </source>
</reference>
<evidence type="ECO:0000313" key="3">
    <source>
        <dbReference type="Proteomes" id="UP000824231"/>
    </source>
</evidence>
<protein>
    <submittedName>
        <fullName evidence="2">Ribosomal L7Ae/L30e/S12e/Gadd45 family protein</fullName>
    </submittedName>
</protein>
<dbReference type="Proteomes" id="UP000824231">
    <property type="component" value="Unassembled WGS sequence"/>
</dbReference>
<dbReference type="SUPFAM" id="SSF55315">
    <property type="entry name" value="L30e-like"/>
    <property type="match status" value="1"/>
</dbReference>
<sequence length="103" mass="11513">MNNEMKILGLLGLAQRARQLVTGEDLVIRSLRSQQIKFIFLSSDAGKAVAKKIHDQCQYYGVPMCAEFSKQKLSQAIGQPRTVIGVTQTGFAKRFIQLTNNQK</sequence>
<dbReference type="EMBL" id="DXFH01000027">
    <property type="protein sequence ID" value="HIX36097.1"/>
    <property type="molecule type" value="Genomic_DNA"/>
</dbReference>
<dbReference type="AlphaFoldDB" id="A0A9D2ALP8"/>
<dbReference type="Pfam" id="PF01248">
    <property type="entry name" value="Ribosomal_L7Ae"/>
    <property type="match status" value="1"/>
</dbReference>
<gene>
    <name evidence="2" type="ORF">H9856_06905</name>
</gene>
<name>A0A9D2ALP8_9LACO</name>
<dbReference type="InterPro" id="IPR004038">
    <property type="entry name" value="Ribosomal_eL8/eL30/eS12/Gad45"/>
</dbReference>